<keyword evidence="2" id="KW-1185">Reference proteome</keyword>
<dbReference type="EMBL" id="ML976710">
    <property type="protein sequence ID" value="KAF1969358.1"/>
    <property type="molecule type" value="Genomic_DNA"/>
</dbReference>
<organism evidence="1 2">
    <name type="scientific">Bimuria novae-zelandiae CBS 107.79</name>
    <dbReference type="NCBI Taxonomy" id="1447943"/>
    <lineage>
        <taxon>Eukaryota</taxon>
        <taxon>Fungi</taxon>
        <taxon>Dikarya</taxon>
        <taxon>Ascomycota</taxon>
        <taxon>Pezizomycotina</taxon>
        <taxon>Dothideomycetes</taxon>
        <taxon>Pleosporomycetidae</taxon>
        <taxon>Pleosporales</taxon>
        <taxon>Massarineae</taxon>
        <taxon>Didymosphaeriaceae</taxon>
        <taxon>Bimuria</taxon>
    </lineage>
</organism>
<protein>
    <submittedName>
        <fullName evidence="1">Uncharacterized protein</fullName>
    </submittedName>
</protein>
<dbReference type="AlphaFoldDB" id="A0A6A5UXG4"/>
<gene>
    <name evidence="1" type="ORF">BU23DRAFT_477316</name>
</gene>
<sequence length="125" mass="14908">QEAELIKYIEGLIARYLPPTKEIIRNFALIIAKELQSAPAKGRLVTPQKLYNLPKRIIKINSTYYNANLEVKYKLYFKLLHNKIAKYSIESYYYYNIDKKGFLLSITSYLKRIFDRPLYKSYLVR</sequence>
<evidence type="ECO:0000313" key="2">
    <source>
        <dbReference type="Proteomes" id="UP000800036"/>
    </source>
</evidence>
<dbReference type="OrthoDB" id="3940997at2759"/>
<reference evidence="1" key="1">
    <citation type="journal article" date="2020" name="Stud. Mycol.">
        <title>101 Dothideomycetes genomes: a test case for predicting lifestyles and emergence of pathogens.</title>
        <authorList>
            <person name="Haridas S."/>
            <person name="Albert R."/>
            <person name="Binder M."/>
            <person name="Bloem J."/>
            <person name="Labutti K."/>
            <person name="Salamov A."/>
            <person name="Andreopoulos B."/>
            <person name="Baker S."/>
            <person name="Barry K."/>
            <person name="Bills G."/>
            <person name="Bluhm B."/>
            <person name="Cannon C."/>
            <person name="Castanera R."/>
            <person name="Culley D."/>
            <person name="Daum C."/>
            <person name="Ezra D."/>
            <person name="Gonzalez J."/>
            <person name="Henrissat B."/>
            <person name="Kuo A."/>
            <person name="Liang C."/>
            <person name="Lipzen A."/>
            <person name="Lutzoni F."/>
            <person name="Magnuson J."/>
            <person name="Mondo S."/>
            <person name="Nolan M."/>
            <person name="Ohm R."/>
            <person name="Pangilinan J."/>
            <person name="Park H.-J."/>
            <person name="Ramirez L."/>
            <person name="Alfaro M."/>
            <person name="Sun H."/>
            <person name="Tritt A."/>
            <person name="Yoshinaga Y."/>
            <person name="Zwiers L.-H."/>
            <person name="Turgeon B."/>
            <person name="Goodwin S."/>
            <person name="Spatafora J."/>
            <person name="Crous P."/>
            <person name="Grigoriev I."/>
        </authorList>
    </citation>
    <scope>NUCLEOTIDE SEQUENCE</scope>
    <source>
        <strain evidence="1">CBS 107.79</strain>
    </source>
</reference>
<feature type="non-terminal residue" evidence="1">
    <location>
        <position position="1"/>
    </location>
</feature>
<accession>A0A6A5UXG4</accession>
<proteinExistence type="predicted"/>
<evidence type="ECO:0000313" key="1">
    <source>
        <dbReference type="EMBL" id="KAF1969358.1"/>
    </source>
</evidence>
<name>A0A6A5UXG4_9PLEO</name>
<dbReference type="Proteomes" id="UP000800036">
    <property type="component" value="Unassembled WGS sequence"/>
</dbReference>